<evidence type="ECO:0000256" key="3">
    <source>
        <dbReference type="ARBA" id="ARBA00022723"/>
    </source>
</evidence>
<keyword evidence="7" id="KW-1185">Reference proteome</keyword>
<dbReference type="InterPro" id="IPR015813">
    <property type="entry name" value="Pyrv/PenolPyrv_kinase-like_dom"/>
</dbReference>
<dbReference type="GO" id="GO:0016832">
    <property type="term" value="F:aldehyde-lyase activity"/>
    <property type="evidence" value="ECO:0007669"/>
    <property type="project" value="TreeGrafter"/>
</dbReference>
<evidence type="ECO:0000256" key="4">
    <source>
        <dbReference type="ARBA" id="ARBA00023239"/>
    </source>
</evidence>
<reference evidence="6" key="1">
    <citation type="submission" date="2020-11" db="EMBL/GenBank/DDBJ databases">
        <title>Kefir isolates.</title>
        <authorList>
            <person name="Marcisauskas S."/>
            <person name="Kim Y."/>
            <person name="Blasche S."/>
        </authorList>
    </citation>
    <scope>NUCLEOTIDE SEQUENCE</scope>
    <source>
        <strain evidence="6">Olga-1</strain>
    </source>
</reference>
<accession>A0A9P6WI45</accession>
<dbReference type="GO" id="GO:0005737">
    <property type="term" value="C:cytoplasm"/>
    <property type="evidence" value="ECO:0007669"/>
    <property type="project" value="TreeGrafter"/>
</dbReference>
<dbReference type="InterPro" id="IPR005000">
    <property type="entry name" value="Aldolase/citrate-lyase_domain"/>
</dbReference>
<evidence type="ECO:0000256" key="2">
    <source>
        <dbReference type="ARBA" id="ARBA00011881"/>
    </source>
</evidence>
<evidence type="ECO:0000313" key="6">
    <source>
        <dbReference type="EMBL" id="KAG0687326.1"/>
    </source>
</evidence>
<dbReference type="Proteomes" id="UP000697127">
    <property type="component" value="Unassembled WGS sequence"/>
</dbReference>
<dbReference type="SUPFAM" id="SSF51621">
    <property type="entry name" value="Phosphoenolpyruvate/pyruvate domain"/>
    <property type="match status" value="1"/>
</dbReference>
<dbReference type="Pfam" id="PF03328">
    <property type="entry name" value="HpcH_HpaI"/>
    <property type="match status" value="1"/>
</dbReference>
<name>A0A9P6WI45_9ASCO</name>
<dbReference type="Gene3D" id="3.20.20.60">
    <property type="entry name" value="Phosphoenolpyruvate-binding domains"/>
    <property type="match status" value="1"/>
</dbReference>
<organism evidence="6 7">
    <name type="scientific">Pichia californica</name>
    <dbReference type="NCBI Taxonomy" id="460514"/>
    <lineage>
        <taxon>Eukaryota</taxon>
        <taxon>Fungi</taxon>
        <taxon>Dikarya</taxon>
        <taxon>Ascomycota</taxon>
        <taxon>Saccharomycotina</taxon>
        <taxon>Pichiomycetes</taxon>
        <taxon>Pichiales</taxon>
        <taxon>Pichiaceae</taxon>
        <taxon>Pichia</taxon>
    </lineage>
</organism>
<dbReference type="PANTHER" id="PTHR30502">
    <property type="entry name" value="2-KETO-3-DEOXY-L-RHAMNONATE ALDOLASE"/>
    <property type="match status" value="1"/>
</dbReference>
<evidence type="ECO:0000259" key="5">
    <source>
        <dbReference type="Pfam" id="PF03328"/>
    </source>
</evidence>
<sequence length="256" mass="28148">MDKLFVNKLLKNIQTGKRTISLNLKITRTMDVIPMAKTAGYETIFIDGEHSSLSTETINDLCVTALGYGITPIVRVPAKNAAFITKILDGGAFGIVVPHIKTVEDVVEVINASKFWPLGERSASGGFPQFQYESIPASTAYPLLNENTMIIPMIETLESVENLEKIVKIKGVDALLIGSSDLSCVLGVPLDFSSQKYISTMDYILRVCKENNVEIGIGGIQNHPALIEKYTKQGVKWYLGDQDKSVFLNGLQKSFK</sequence>
<dbReference type="InterPro" id="IPR040442">
    <property type="entry name" value="Pyrv_kinase-like_dom_sf"/>
</dbReference>
<dbReference type="GO" id="GO:0046872">
    <property type="term" value="F:metal ion binding"/>
    <property type="evidence" value="ECO:0007669"/>
    <property type="project" value="UniProtKB-KW"/>
</dbReference>
<protein>
    <recommendedName>
        <fullName evidence="5">HpcH/HpaI aldolase/citrate lyase domain-containing protein</fullName>
    </recommendedName>
</protein>
<proteinExistence type="inferred from homology"/>
<evidence type="ECO:0000313" key="7">
    <source>
        <dbReference type="Proteomes" id="UP000697127"/>
    </source>
</evidence>
<keyword evidence="4" id="KW-0456">Lyase</keyword>
<feature type="domain" description="HpcH/HpaI aldolase/citrate lyase" evidence="5">
    <location>
        <begin position="32"/>
        <end position="215"/>
    </location>
</feature>
<dbReference type="AlphaFoldDB" id="A0A9P6WI45"/>
<comment type="subunit">
    <text evidence="2">Homotetramer.</text>
</comment>
<dbReference type="EMBL" id="PUHW01000278">
    <property type="protein sequence ID" value="KAG0687326.1"/>
    <property type="molecule type" value="Genomic_DNA"/>
</dbReference>
<comment type="similarity">
    <text evidence="1">Belongs to the HpcH/HpaI aldolase family.</text>
</comment>
<keyword evidence="3" id="KW-0479">Metal-binding</keyword>
<comment type="caution">
    <text evidence="6">The sequence shown here is derived from an EMBL/GenBank/DDBJ whole genome shotgun (WGS) entry which is preliminary data.</text>
</comment>
<gene>
    <name evidence="6" type="ORF">C6P40_002496</name>
</gene>
<dbReference type="OrthoDB" id="2326446at2759"/>
<evidence type="ECO:0000256" key="1">
    <source>
        <dbReference type="ARBA" id="ARBA00005568"/>
    </source>
</evidence>
<dbReference type="PANTHER" id="PTHR30502:SF0">
    <property type="entry name" value="PHOSPHOENOLPYRUVATE CARBOXYLASE FAMILY PROTEIN"/>
    <property type="match status" value="1"/>
</dbReference>
<dbReference type="InterPro" id="IPR050251">
    <property type="entry name" value="HpcH-HpaI_aldolase"/>
</dbReference>